<feature type="compositionally biased region" description="Acidic residues" evidence="2">
    <location>
        <begin position="320"/>
        <end position="343"/>
    </location>
</feature>
<dbReference type="GO" id="GO:0042073">
    <property type="term" value="P:intraciliary transport"/>
    <property type="evidence" value="ECO:0007669"/>
    <property type="project" value="InterPro"/>
</dbReference>
<reference evidence="3 4" key="1">
    <citation type="submission" date="2024-02" db="EMBL/GenBank/DDBJ databases">
        <title>Chromosome-scale genome assembly of the rough periwinkle Littorina saxatilis.</title>
        <authorList>
            <person name="De Jode A."/>
            <person name="Faria R."/>
            <person name="Formenti G."/>
            <person name="Sims Y."/>
            <person name="Smith T.P."/>
            <person name="Tracey A."/>
            <person name="Wood J.M.D."/>
            <person name="Zagrodzka Z.B."/>
            <person name="Johannesson K."/>
            <person name="Butlin R.K."/>
            <person name="Leder E.H."/>
        </authorList>
    </citation>
    <scope>NUCLEOTIDE SEQUENCE [LARGE SCALE GENOMIC DNA]</scope>
    <source>
        <strain evidence="3">Snail1</strain>
        <tissue evidence="3">Muscle</tissue>
    </source>
</reference>
<dbReference type="EMBL" id="JBAMIC010000021">
    <property type="protein sequence ID" value="KAK7092551.1"/>
    <property type="molecule type" value="Genomic_DNA"/>
</dbReference>
<gene>
    <name evidence="3" type="ORF">V1264_008282</name>
</gene>
<feature type="compositionally biased region" description="Basic and acidic residues" evidence="2">
    <location>
        <begin position="100"/>
        <end position="135"/>
    </location>
</feature>
<dbReference type="GO" id="GO:0045503">
    <property type="term" value="F:dynein light chain binding"/>
    <property type="evidence" value="ECO:0007669"/>
    <property type="project" value="InterPro"/>
</dbReference>
<proteinExistence type="predicted"/>
<dbReference type="GO" id="GO:0005929">
    <property type="term" value="C:cilium"/>
    <property type="evidence" value="ECO:0007669"/>
    <property type="project" value="GOC"/>
</dbReference>
<feature type="region of interest" description="Disordered" evidence="2">
    <location>
        <begin position="1"/>
        <end position="411"/>
    </location>
</feature>
<feature type="compositionally biased region" description="Basic and acidic residues" evidence="2">
    <location>
        <begin position="385"/>
        <end position="396"/>
    </location>
</feature>
<dbReference type="GO" id="GO:0005868">
    <property type="term" value="C:cytoplasmic dynein complex"/>
    <property type="evidence" value="ECO:0007669"/>
    <property type="project" value="InterPro"/>
</dbReference>
<sequence>MPPGKTRPKDDTWTTEDLTHALKGPRGELDKKKRSREDDDKKERRRHRDEVNGDDSRRRRHKDDEKKSHKRDEEGHRGHGRSRGDYSPQGRVELTEEEREQLRQERREKRGGDSKKKEDRPRKDEKPVDSEEDAKRRHKREGSARRHRKGDDEEDGERRRRHGDDDGKRHRDKESRNRDKDDDGRNDNDDERERRRQERRKEKEKKDEDGGKDRDHKSKRSKDEDEDRKERHRDREDRHKDRDERRRDRDDKGDGKHRDRGDRDERKTREKDRDKESREEREERKRREREENEREKAEQRRREEEEDQQKKEEKPKGNEDGDDYDDDFEDYEDDFEDEDVLDDDSGRPKKKEGEMEEVLRALDEENARLTSLSHRSNWSDSTELSDERFKDGEERPGQQPQQEGEDGKPARPRTVINFVSARQRVLNQSVASKARRRADDLKNMIELDTVFYDMFDLQPVREYDLYIRSFGRSNTKQAYIQTNEDAAEREIQTEEIEDLDKWTQHPAEDLAGVGGDGITVMTGSEEKAVTKENMARVGKFIERAAQVINVLLEEEKGGEEGGGETRERTSNMSLSEGFSQLGCPSFLSGRYVEKVSFCPMQPNTFLTLHSKPQQPSAENPIDMYGLICVWSVKEIASPQKILTCLSQPTCACFSPSRAALVIAGMHDGSVMLWDLREPSSLHRSVYLEGQEIVTRFPTYNTAGVLEKENHHSPVTSIIAVYPSVLRKDSEDTTAAESEGGLSFQLASVEETATVNLWVVTEIPAPDSAGSEVDLGLAPGGRVKLLRSSAIMLNNPKKQMSSGTSRALDIQLNPADLNHFFVASDLGQVIHGVRFGSRVFPRLYQPEIDSPKKITCLDFSPFDKPYFLTGCEDGSVSLYHTSLKHPLSTWSTFCEDHSIVTVQWSRSRPVVFFVLAANSTVYTFDLVQTGLMPVQSDAITSGRVTSLAVASDPALIGGNKALPTHLLFALDNGTAELHTIGSELRQQQPLEVEFLGHYMERF</sequence>
<evidence type="ECO:0000256" key="1">
    <source>
        <dbReference type="PROSITE-ProRule" id="PRU00221"/>
    </source>
</evidence>
<feature type="compositionally biased region" description="Basic and acidic residues" evidence="2">
    <location>
        <begin position="233"/>
        <end position="319"/>
    </location>
</feature>
<dbReference type="AlphaFoldDB" id="A0AAN9G256"/>
<evidence type="ECO:0000313" key="3">
    <source>
        <dbReference type="EMBL" id="KAK7092551.1"/>
    </source>
</evidence>
<dbReference type="Proteomes" id="UP001374579">
    <property type="component" value="Unassembled WGS sequence"/>
</dbReference>
<dbReference type="GO" id="GO:0045504">
    <property type="term" value="F:dynein heavy chain binding"/>
    <property type="evidence" value="ECO:0007669"/>
    <property type="project" value="InterPro"/>
</dbReference>
<feature type="compositionally biased region" description="Basic and acidic residues" evidence="2">
    <location>
        <begin position="156"/>
        <end position="216"/>
    </location>
</feature>
<dbReference type="SMART" id="SM00320">
    <property type="entry name" value="WD40"/>
    <property type="match status" value="3"/>
</dbReference>
<name>A0AAN9G256_9CAEN</name>
<feature type="compositionally biased region" description="Basic and acidic residues" evidence="2">
    <location>
        <begin position="7"/>
        <end position="77"/>
    </location>
</feature>
<dbReference type="PROSITE" id="PS50082">
    <property type="entry name" value="WD_REPEATS_2"/>
    <property type="match status" value="1"/>
</dbReference>
<feature type="compositionally biased region" description="Polar residues" evidence="2">
    <location>
        <begin position="368"/>
        <end position="382"/>
    </location>
</feature>
<evidence type="ECO:0000256" key="2">
    <source>
        <dbReference type="SAM" id="MobiDB-lite"/>
    </source>
</evidence>
<dbReference type="InterPro" id="IPR001680">
    <property type="entry name" value="WD40_rpt"/>
</dbReference>
<protein>
    <recommendedName>
        <fullName evidence="5">WD repeat-containing protein 60</fullName>
    </recommendedName>
</protein>
<evidence type="ECO:0008006" key="5">
    <source>
        <dbReference type="Google" id="ProtNLM"/>
    </source>
</evidence>
<keyword evidence="4" id="KW-1185">Reference proteome</keyword>
<dbReference type="SUPFAM" id="SSF50978">
    <property type="entry name" value="WD40 repeat-like"/>
    <property type="match status" value="1"/>
</dbReference>
<keyword evidence="1" id="KW-0853">WD repeat</keyword>
<dbReference type="PANTHER" id="PTHR16022">
    <property type="entry name" value="WD REPEAT DOMAIN 60"/>
    <property type="match status" value="1"/>
</dbReference>
<organism evidence="3 4">
    <name type="scientific">Littorina saxatilis</name>
    <dbReference type="NCBI Taxonomy" id="31220"/>
    <lineage>
        <taxon>Eukaryota</taxon>
        <taxon>Metazoa</taxon>
        <taxon>Spiralia</taxon>
        <taxon>Lophotrochozoa</taxon>
        <taxon>Mollusca</taxon>
        <taxon>Gastropoda</taxon>
        <taxon>Caenogastropoda</taxon>
        <taxon>Littorinimorpha</taxon>
        <taxon>Littorinoidea</taxon>
        <taxon>Littorinidae</taxon>
        <taxon>Littorina</taxon>
    </lineage>
</organism>
<dbReference type="PANTHER" id="PTHR16022:SF0">
    <property type="entry name" value="CYTOPLASMIC DYNEIN 2 INTERMEDIATE CHAIN 1"/>
    <property type="match status" value="1"/>
</dbReference>
<accession>A0AAN9G256</accession>
<dbReference type="Pfam" id="PF00400">
    <property type="entry name" value="WD40"/>
    <property type="match status" value="2"/>
</dbReference>
<dbReference type="InterPro" id="IPR015943">
    <property type="entry name" value="WD40/YVTN_repeat-like_dom_sf"/>
</dbReference>
<feature type="compositionally biased region" description="Basic and acidic residues" evidence="2">
    <location>
        <begin position="344"/>
        <end position="367"/>
    </location>
</feature>
<dbReference type="Gene3D" id="2.130.10.10">
    <property type="entry name" value="YVTN repeat-like/Quinoprotein amine dehydrogenase"/>
    <property type="match status" value="2"/>
</dbReference>
<feature type="repeat" description="WD" evidence="1">
    <location>
        <begin position="653"/>
        <end position="683"/>
    </location>
</feature>
<feature type="compositionally biased region" description="Basic residues" evidence="2">
    <location>
        <begin position="136"/>
        <end position="148"/>
    </location>
</feature>
<dbReference type="InterPro" id="IPR042505">
    <property type="entry name" value="DYNC2I1"/>
</dbReference>
<dbReference type="InterPro" id="IPR036322">
    <property type="entry name" value="WD40_repeat_dom_sf"/>
</dbReference>
<evidence type="ECO:0000313" key="4">
    <source>
        <dbReference type="Proteomes" id="UP001374579"/>
    </source>
</evidence>
<comment type="caution">
    <text evidence="3">The sequence shown here is derived from an EMBL/GenBank/DDBJ whole genome shotgun (WGS) entry which is preliminary data.</text>
</comment>